<evidence type="ECO:0000313" key="1">
    <source>
        <dbReference type="EMBL" id="KAJ8678332.1"/>
    </source>
</evidence>
<dbReference type="EMBL" id="CM056742">
    <property type="protein sequence ID" value="KAJ8678332.1"/>
    <property type="molecule type" value="Genomic_DNA"/>
</dbReference>
<organism evidence="1 2">
    <name type="scientific">Eretmocerus hayati</name>
    <dbReference type="NCBI Taxonomy" id="131215"/>
    <lineage>
        <taxon>Eukaryota</taxon>
        <taxon>Metazoa</taxon>
        <taxon>Ecdysozoa</taxon>
        <taxon>Arthropoda</taxon>
        <taxon>Hexapoda</taxon>
        <taxon>Insecta</taxon>
        <taxon>Pterygota</taxon>
        <taxon>Neoptera</taxon>
        <taxon>Endopterygota</taxon>
        <taxon>Hymenoptera</taxon>
        <taxon>Apocrita</taxon>
        <taxon>Proctotrupomorpha</taxon>
        <taxon>Chalcidoidea</taxon>
        <taxon>Aphelinidae</taxon>
        <taxon>Aphelininae</taxon>
        <taxon>Eretmocerus</taxon>
    </lineage>
</organism>
<evidence type="ECO:0000313" key="2">
    <source>
        <dbReference type="Proteomes" id="UP001239111"/>
    </source>
</evidence>
<gene>
    <name evidence="1" type="ORF">QAD02_014119</name>
</gene>
<comment type="caution">
    <text evidence="1">The sequence shown here is derived from an EMBL/GenBank/DDBJ whole genome shotgun (WGS) entry which is preliminary data.</text>
</comment>
<name>A0ACC2P4N4_9HYME</name>
<protein>
    <submittedName>
        <fullName evidence="1">Uncharacterized protein</fullName>
    </submittedName>
</protein>
<accession>A0ACC2P4N4</accession>
<keyword evidence="2" id="KW-1185">Reference proteome</keyword>
<proteinExistence type="predicted"/>
<dbReference type="Proteomes" id="UP001239111">
    <property type="component" value="Chromosome 2"/>
</dbReference>
<reference evidence="1" key="1">
    <citation type="submission" date="2023-04" db="EMBL/GenBank/DDBJ databases">
        <title>A chromosome-level genome assembly of the parasitoid wasp Eretmocerus hayati.</title>
        <authorList>
            <person name="Zhong Y."/>
            <person name="Liu S."/>
            <person name="Liu Y."/>
        </authorList>
    </citation>
    <scope>NUCLEOTIDE SEQUENCE</scope>
    <source>
        <strain evidence="1">ZJU_SS_LIU_2023</strain>
    </source>
</reference>
<sequence>MTSVHSELYKAFQERYDNTRVTPLKIQQLCNEYWDRLKTQYPDEKVRDAKARGNIDELNGVVSRRKYSLNHYWTNGQQTEIARVERIAMSSEVELQVATSSQSQDEIDQSGLFRAIYDIVCPSGSAESKRRSDTDFDPERLEPMKMTFRRELFNRDIKDWNDRITNECLALQPLPLNLPLPNLPPTTRTLLLYHLSLRSALYLRVLPKNSKTIEGKRHVNTVPVKLCKAQNDEHRTHPDQYFCLAIINSMKQVASVLGPDLVSFISQDIKAKVPLRMTAAKLQAPILMHCEYKVRLPNHDFPVARPTYVAIRRAKHTSVMASIHAEDIETLVELEEFEDFIKVANGRMKPVSMISVDALAEIWSEMVIDGHPVVAKFIPCTEQLQEPSPCTGRQWYDRHVRESQYFLQVIKCNDTRCCTPFRSDLRHLLYQGFFRGPYRLSRSPFKIPAPEGVTEEKFPPFFLSQSLSLRPNYSRAKEIPYDLYCRSLKGEVEKRSCPGCGIHFAAQIARKNHIDESHKLSTSVARARPIDIIKKRLGEALCVLPEDTCE</sequence>